<dbReference type="EMBL" id="GBXM01058825">
    <property type="protein sequence ID" value="JAH49752.1"/>
    <property type="molecule type" value="Transcribed_RNA"/>
</dbReference>
<name>A0A0E9T8N2_ANGAN</name>
<sequence length="18" mass="2059">MHLSNLVLKLGLEHGERI</sequence>
<protein>
    <submittedName>
        <fullName evidence="1">Uncharacterized protein</fullName>
    </submittedName>
</protein>
<accession>A0A0E9T8N2</accession>
<dbReference type="AlphaFoldDB" id="A0A0E9T8N2"/>
<organism evidence="1">
    <name type="scientific">Anguilla anguilla</name>
    <name type="common">European freshwater eel</name>
    <name type="synonym">Muraena anguilla</name>
    <dbReference type="NCBI Taxonomy" id="7936"/>
    <lineage>
        <taxon>Eukaryota</taxon>
        <taxon>Metazoa</taxon>
        <taxon>Chordata</taxon>
        <taxon>Craniata</taxon>
        <taxon>Vertebrata</taxon>
        <taxon>Euteleostomi</taxon>
        <taxon>Actinopterygii</taxon>
        <taxon>Neopterygii</taxon>
        <taxon>Teleostei</taxon>
        <taxon>Anguilliformes</taxon>
        <taxon>Anguillidae</taxon>
        <taxon>Anguilla</taxon>
    </lineage>
</organism>
<proteinExistence type="predicted"/>
<evidence type="ECO:0000313" key="1">
    <source>
        <dbReference type="EMBL" id="JAH49752.1"/>
    </source>
</evidence>
<reference evidence="1" key="1">
    <citation type="submission" date="2014-11" db="EMBL/GenBank/DDBJ databases">
        <authorList>
            <person name="Amaro Gonzalez C."/>
        </authorList>
    </citation>
    <scope>NUCLEOTIDE SEQUENCE</scope>
</reference>
<reference evidence="1" key="2">
    <citation type="journal article" date="2015" name="Fish Shellfish Immunol.">
        <title>Early steps in the European eel (Anguilla anguilla)-Vibrio vulnificus interaction in the gills: Role of the RtxA13 toxin.</title>
        <authorList>
            <person name="Callol A."/>
            <person name="Pajuelo D."/>
            <person name="Ebbesson L."/>
            <person name="Teles M."/>
            <person name="MacKenzie S."/>
            <person name="Amaro C."/>
        </authorList>
    </citation>
    <scope>NUCLEOTIDE SEQUENCE</scope>
</reference>